<dbReference type="PANTHER" id="PTHR33885">
    <property type="entry name" value="PHAGE SHOCK PROTEIN C"/>
    <property type="match status" value="1"/>
</dbReference>
<gene>
    <name evidence="8" type="ORF">BFG57_16125</name>
</gene>
<feature type="domain" description="Phage shock protein PspC N-terminal" evidence="7">
    <location>
        <begin position="14"/>
        <end position="64"/>
    </location>
</feature>
<keyword evidence="4 6" id="KW-1133">Transmembrane helix</keyword>
<comment type="caution">
    <text evidence="8">The sequence shown here is derived from an EMBL/GenBank/DDBJ whole genome shotgun (WGS) entry which is preliminary data.</text>
</comment>
<sequence length="73" mass="8366">MIQFTKGELKLKNKLRRSSSDKALFGVCGGIAEYFNISSFFVRLIFIFLPANLLIYFIFNIAMQDDPSDLSNH</sequence>
<accession>A0A1E5LE70</accession>
<keyword evidence="3 6" id="KW-0812">Transmembrane</keyword>
<reference evidence="8 9" key="1">
    <citation type="submission" date="2016-08" db="EMBL/GenBank/DDBJ databases">
        <title>Genome of Bacillus solimangrovi GH2-4.</title>
        <authorList>
            <person name="Lim S."/>
            <person name="Kim B.-C."/>
        </authorList>
    </citation>
    <scope>NUCLEOTIDE SEQUENCE [LARGE SCALE GENOMIC DNA]</scope>
    <source>
        <strain evidence="8 9">GH2-4</strain>
    </source>
</reference>
<evidence type="ECO:0000256" key="1">
    <source>
        <dbReference type="ARBA" id="ARBA00004162"/>
    </source>
</evidence>
<evidence type="ECO:0000259" key="7">
    <source>
        <dbReference type="Pfam" id="PF04024"/>
    </source>
</evidence>
<dbReference type="RefSeq" id="WP_069717586.1">
    <property type="nucleotide sequence ID" value="NZ_MJEH01000030.1"/>
</dbReference>
<keyword evidence="5 6" id="KW-0472">Membrane</keyword>
<protein>
    <submittedName>
        <fullName evidence="8">PspC domain-containing protein</fullName>
    </submittedName>
</protein>
<evidence type="ECO:0000256" key="6">
    <source>
        <dbReference type="SAM" id="Phobius"/>
    </source>
</evidence>
<dbReference type="InterPro" id="IPR052027">
    <property type="entry name" value="PspC"/>
</dbReference>
<dbReference type="PANTHER" id="PTHR33885:SF3">
    <property type="entry name" value="PHAGE SHOCK PROTEIN C"/>
    <property type="match status" value="1"/>
</dbReference>
<organism evidence="8 9">
    <name type="scientific">Bacillus solimangrovi</name>
    <dbReference type="NCBI Taxonomy" id="1305675"/>
    <lineage>
        <taxon>Bacteria</taxon>
        <taxon>Bacillati</taxon>
        <taxon>Bacillota</taxon>
        <taxon>Bacilli</taxon>
        <taxon>Bacillales</taxon>
        <taxon>Bacillaceae</taxon>
        <taxon>Bacillus</taxon>
    </lineage>
</organism>
<dbReference type="AlphaFoldDB" id="A0A1E5LE70"/>
<evidence type="ECO:0000256" key="5">
    <source>
        <dbReference type="ARBA" id="ARBA00023136"/>
    </source>
</evidence>
<dbReference type="Pfam" id="PF04024">
    <property type="entry name" value="PspC"/>
    <property type="match status" value="1"/>
</dbReference>
<evidence type="ECO:0000313" key="9">
    <source>
        <dbReference type="Proteomes" id="UP000095209"/>
    </source>
</evidence>
<keyword evidence="9" id="KW-1185">Reference proteome</keyword>
<keyword evidence="2" id="KW-1003">Cell membrane</keyword>
<evidence type="ECO:0000256" key="4">
    <source>
        <dbReference type="ARBA" id="ARBA00022989"/>
    </source>
</evidence>
<evidence type="ECO:0000256" key="2">
    <source>
        <dbReference type="ARBA" id="ARBA00022475"/>
    </source>
</evidence>
<name>A0A1E5LE70_9BACI</name>
<dbReference type="EMBL" id="MJEH01000030">
    <property type="protein sequence ID" value="OEH92370.1"/>
    <property type="molecule type" value="Genomic_DNA"/>
</dbReference>
<feature type="transmembrane region" description="Helical" evidence="6">
    <location>
        <begin position="40"/>
        <end position="63"/>
    </location>
</feature>
<dbReference type="GO" id="GO:0005886">
    <property type="term" value="C:plasma membrane"/>
    <property type="evidence" value="ECO:0007669"/>
    <property type="project" value="UniProtKB-SubCell"/>
</dbReference>
<proteinExistence type="predicted"/>
<evidence type="ECO:0000256" key="3">
    <source>
        <dbReference type="ARBA" id="ARBA00022692"/>
    </source>
</evidence>
<comment type="subcellular location">
    <subcellularLocation>
        <location evidence="1">Cell membrane</location>
        <topology evidence="1">Single-pass membrane protein</topology>
    </subcellularLocation>
</comment>
<dbReference type="STRING" id="1305675.BFG57_16125"/>
<dbReference type="InterPro" id="IPR007168">
    <property type="entry name" value="Phageshock_PspC_N"/>
</dbReference>
<evidence type="ECO:0000313" key="8">
    <source>
        <dbReference type="EMBL" id="OEH92370.1"/>
    </source>
</evidence>
<dbReference type="Proteomes" id="UP000095209">
    <property type="component" value="Unassembled WGS sequence"/>
</dbReference>